<organism evidence="1 2">
    <name type="scientific">Helianthus annuus</name>
    <name type="common">Common sunflower</name>
    <dbReference type="NCBI Taxonomy" id="4232"/>
    <lineage>
        <taxon>Eukaryota</taxon>
        <taxon>Viridiplantae</taxon>
        <taxon>Streptophyta</taxon>
        <taxon>Embryophyta</taxon>
        <taxon>Tracheophyta</taxon>
        <taxon>Spermatophyta</taxon>
        <taxon>Magnoliopsida</taxon>
        <taxon>eudicotyledons</taxon>
        <taxon>Gunneridae</taxon>
        <taxon>Pentapetalae</taxon>
        <taxon>asterids</taxon>
        <taxon>campanulids</taxon>
        <taxon>Asterales</taxon>
        <taxon>Asteraceae</taxon>
        <taxon>Asteroideae</taxon>
        <taxon>Heliantheae alliance</taxon>
        <taxon>Heliantheae</taxon>
        <taxon>Helianthus</taxon>
    </lineage>
</organism>
<proteinExistence type="predicted"/>
<evidence type="ECO:0000313" key="1">
    <source>
        <dbReference type="EMBL" id="KAF5771652.1"/>
    </source>
</evidence>
<dbReference type="Proteomes" id="UP000215914">
    <property type="component" value="Unassembled WGS sequence"/>
</dbReference>
<dbReference type="AlphaFoldDB" id="A0A9K3EDL3"/>
<accession>A0A9K3EDL3</accession>
<reference evidence="1" key="1">
    <citation type="journal article" date="2017" name="Nature">
        <title>The sunflower genome provides insights into oil metabolism, flowering and Asterid evolution.</title>
        <authorList>
            <person name="Badouin H."/>
            <person name="Gouzy J."/>
            <person name="Grassa C.J."/>
            <person name="Murat F."/>
            <person name="Staton S.E."/>
            <person name="Cottret L."/>
            <person name="Lelandais-Briere C."/>
            <person name="Owens G.L."/>
            <person name="Carrere S."/>
            <person name="Mayjonade B."/>
            <person name="Legrand L."/>
            <person name="Gill N."/>
            <person name="Kane N.C."/>
            <person name="Bowers J.E."/>
            <person name="Hubner S."/>
            <person name="Bellec A."/>
            <person name="Berard A."/>
            <person name="Berges H."/>
            <person name="Blanchet N."/>
            <person name="Boniface M.C."/>
            <person name="Brunel D."/>
            <person name="Catrice O."/>
            <person name="Chaidir N."/>
            <person name="Claudel C."/>
            <person name="Donnadieu C."/>
            <person name="Faraut T."/>
            <person name="Fievet G."/>
            <person name="Helmstetter N."/>
            <person name="King M."/>
            <person name="Knapp S.J."/>
            <person name="Lai Z."/>
            <person name="Le Paslier M.C."/>
            <person name="Lippi Y."/>
            <person name="Lorenzon L."/>
            <person name="Mandel J.R."/>
            <person name="Marage G."/>
            <person name="Marchand G."/>
            <person name="Marquand E."/>
            <person name="Bret-Mestries E."/>
            <person name="Morien E."/>
            <person name="Nambeesan S."/>
            <person name="Nguyen T."/>
            <person name="Pegot-Espagnet P."/>
            <person name="Pouilly N."/>
            <person name="Raftis F."/>
            <person name="Sallet E."/>
            <person name="Schiex T."/>
            <person name="Thomas J."/>
            <person name="Vandecasteele C."/>
            <person name="Vares D."/>
            <person name="Vear F."/>
            <person name="Vautrin S."/>
            <person name="Crespi M."/>
            <person name="Mangin B."/>
            <person name="Burke J.M."/>
            <person name="Salse J."/>
            <person name="Munos S."/>
            <person name="Vincourt P."/>
            <person name="Rieseberg L.H."/>
            <person name="Langlade N.B."/>
        </authorList>
    </citation>
    <scope>NUCLEOTIDE SEQUENCE</scope>
    <source>
        <tissue evidence="1">Leaves</tissue>
    </source>
</reference>
<keyword evidence="2" id="KW-1185">Reference proteome</keyword>
<evidence type="ECO:0000313" key="2">
    <source>
        <dbReference type="Proteomes" id="UP000215914"/>
    </source>
</evidence>
<gene>
    <name evidence="1" type="ORF">HanXRQr2_Chr13g0567391</name>
</gene>
<sequence>MELQTVLDKTNLVSVFEEAQSRSCCRPQLQSRMEWAAATPPTLS</sequence>
<comment type="caution">
    <text evidence="1">The sequence shown here is derived from an EMBL/GenBank/DDBJ whole genome shotgun (WGS) entry which is preliminary data.</text>
</comment>
<name>A0A9K3EDL3_HELAN</name>
<dbReference type="Gramene" id="mRNA:HanXRQr2_Chr13g0567391">
    <property type="protein sequence ID" value="mRNA:HanXRQr2_Chr13g0567391"/>
    <property type="gene ID" value="HanXRQr2_Chr13g0567391"/>
</dbReference>
<protein>
    <submittedName>
        <fullName evidence="1">Uncharacterized protein</fullName>
    </submittedName>
</protein>
<reference evidence="1" key="2">
    <citation type="submission" date="2020-06" db="EMBL/GenBank/DDBJ databases">
        <title>Helianthus annuus Genome sequencing and assembly Release 2.</title>
        <authorList>
            <person name="Gouzy J."/>
            <person name="Langlade N."/>
            <person name="Munos S."/>
        </authorList>
    </citation>
    <scope>NUCLEOTIDE SEQUENCE</scope>
    <source>
        <tissue evidence="1">Leaves</tissue>
    </source>
</reference>
<dbReference type="EMBL" id="MNCJ02000328">
    <property type="protein sequence ID" value="KAF5771652.1"/>
    <property type="molecule type" value="Genomic_DNA"/>
</dbReference>